<evidence type="ECO:0000256" key="4">
    <source>
        <dbReference type="ARBA" id="ARBA00022519"/>
    </source>
</evidence>
<dbReference type="InterPro" id="IPR003004">
    <property type="entry name" value="GspF/PilC"/>
</dbReference>
<dbReference type="InterPro" id="IPR042094">
    <property type="entry name" value="T2SS_GspF_sf"/>
</dbReference>
<dbReference type="EMBL" id="PGXC01000003">
    <property type="protein sequence ID" value="PKK90949.1"/>
    <property type="molecule type" value="Genomic_DNA"/>
</dbReference>
<proteinExistence type="inferred from homology"/>
<comment type="similarity">
    <text evidence="2">Belongs to the GSP F family.</text>
</comment>
<evidence type="ECO:0000256" key="2">
    <source>
        <dbReference type="ARBA" id="ARBA00005745"/>
    </source>
</evidence>
<evidence type="ECO:0000313" key="11">
    <source>
        <dbReference type="Proteomes" id="UP000233256"/>
    </source>
</evidence>
<comment type="subcellular location">
    <subcellularLocation>
        <location evidence="1">Cell inner membrane</location>
        <topology evidence="1">Multi-pass membrane protein</topology>
    </subcellularLocation>
</comment>
<sequence>MATYHCKLGSPQGKVRNLILEGRDESTLRENLEKQGYFVFSVIPDSNHSSVAGIFSRLLRGKSDKQLIAFCRQMATMLRSGLSLDRALALMSDQSDDVVVRGLYGRMAADVKTGLAFSDIMGKNPDHFPELLVRSVKAGEAAGSLPEVLNNHARFTEAQRKLRSTLTQAFVYPGFLLMVSVCVLAYLLVSVMPKFREIFTSMGASLPWITQFVIGISDFLVDRSPLLLVVLFALIYELREWYATTSGRRKVHGFFLKLPIIGDLILKYSILRIISTMTTLLRGGLSLTDSLRIVVSTVGNQVLYESLQSTIPRVESGVPLSEALSSTGHFPQMVDQIIRVGEESGSMIELLDGLGEHYQIEVSELTELLATAAEPALMLATALVAGTVVISMFLPVIQMSMSVKF</sequence>
<evidence type="ECO:0000256" key="1">
    <source>
        <dbReference type="ARBA" id="ARBA00004429"/>
    </source>
</evidence>
<keyword evidence="7 8" id="KW-0472">Membrane</keyword>
<feature type="transmembrane region" description="Helical" evidence="8">
    <location>
        <begin position="209"/>
        <end position="234"/>
    </location>
</feature>
<evidence type="ECO:0000256" key="8">
    <source>
        <dbReference type="SAM" id="Phobius"/>
    </source>
</evidence>
<feature type="transmembrane region" description="Helical" evidence="8">
    <location>
        <begin position="376"/>
        <end position="397"/>
    </location>
</feature>
<evidence type="ECO:0000313" key="10">
    <source>
        <dbReference type="EMBL" id="PKK90949.1"/>
    </source>
</evidence>
<accession>A0A2N1PRJ1</accession>
<evidence type="ECO:0000256" key="5">
    <source>
        <dbReference type="ARBA" id="ARBA00022692"/>
    </source>
</evidence>
<dbReference type="Gene3D" id="1.20.81.30">
    <property type="entry name" value="Type II secretion system (T2SS), domain F"/>
    <property type="match status" value="2"/>
</dbReference>
<dbReference type="PANTHER" id="PTHR30012">
    <property type="entry name" value="GENERAL SECRETION PATHWAY PROTEIN"/>
    <property type="match status" value="1"/>
</dbReference>
<dbReference type="Proteomes" id="UP000233256">
    <property type="component" value="Unassembled WGS sequence"/>
</dbReference>
<gene>
    <name evidence="10" type="ORF">CVV64_04045</name>
</gene>
<keyword evidence="5 8" id="KW-0812">Transmembrane</keyword>
<protein>
    <recommendedName>
        <fullName evidence="9">Type II secretion system protein GspF domain-containing protein</fullName>
    </recommendedName>
</protein>
<dbReference type="FunFam" id="1.20.81.30:FF:000001">
    <property type="entry name" value="Type II secretion system protein F"/>
    <property type="match status" value="1"/>
</dbReference>
<name>A0A2N1PRJ1_9BACT</name>
<dbReference type="GO" id="GO:0005886">
    <property type="term" value="C:plasma membrane"/>
    <property type="evidence" value="ECO:0007669"/>
    <property type="project" value="UniProtKB-SubCell"/>
</dbReference>
<feature type="domain" description="Type II secretion system protein GspF" evidence="9">
    <location>
        <begin position="70"/>
        <end position="193"/>
    </location>
</feature>
<keyword evidence="6 8" id="KW-1133">Transmembrane helix</keyword>
<dbReference type="PANTHER" id="PTHR30012:SF7">
    <property type="entry name" value="PROTEIN TRANSPORT PROTEIN HOFC HOMOLOG"/>
    <property type="match status" value="1"/>
</dbReference>
<reference evidence="10 11" key="1">
    <citation type="journal article" date="2017" name="ISME J.">
        <title>Potential for microbial H2 and metal transformations associated with novel bacteria and archaea in deep terrestrial subsurface sediments.</title>
        <authorList>
            <person name="Hernsdorf A.W."/>
            <person name="Amano Y."/>
            <person name="Miyakawa K."/>
            <person name="Ise K."/>
            <person name="Suzuki Y."/>
            <person name="Anantharaman K."/>
            <person name="Probst A."/>
            <person name="Burstein D."/>
            <person name="Thomas B.C."/>
            <person name="Banfield J.F."/>
        </authorList>
    </citation>
    <scope>NUCLEOTIDE SEQUENCE [LARGE SCALE GENOMIC DNA]</scope>
    <source>
        <strain evidence="10">HGW-Wallbacteria-1</strain>
    </source>
</reference>
<evidence type="ECO:0000256" key="7">
    <source>
        <dbReference type="ARBA" id="ARBA00023136"/>
    </source>
</evidence>
<dbReference type="AlphaFoldDB" id="A0A2N1PRJ1"/>
<feature type="transmembrane region" description="Helical" evidence="8">
    <location>
        <begin position="169"/>
        <end position="189"/>
    </location>
</feature>
<evidence type="ECO:0000256" key="3">
    <source>
        <dbReference type="ARBA" id="ARBA00022475"/>
    </source>
</evidence>
<keyword evidence="4" id="KW-0997">Cell inner membrane</keyword>
<dbReference type="GO" id="GO:0015628">
    <property type="term" value="P:protein secretion by the type II secretion system"/>
    <property type="evidence" value="ECO:0007669"/>
    <property type="project" value="TreeGrafter"/>
</dbReference>
<evidence type="ECO:0000259" key="9">
    <source>
        <dbReference type="Pfam" id="PF00482"/>
    </source>
</evidence>
<organism evidence="10 11">
    <name type="scientific">Candidatus Wallbacteria bacterium HGW-Wallbacteria-1</name>
    <dbReference type="NCBI Taxonomy" id="2013854"/>
    <lineage>
        <taxon>Bacteria</taxon>
        <taxon>Candidatus Walliibacteriota</taxon>
    </lineage>
</organism>
<comment type="caution">
    <text evidence="10">The sequence shown here is derived from an EMBL/GenBank/DDBJ whole genome shotgun (WGS) entry which is preliminary data.</text>
</comment>
<feature type="transmembrane region" description="Helical" evidence="8">
    <location>
        <begin position="254"/>
        <end position="274"/>
    </location>
</feature>
<feature type="domain" description="Type II secretion system protein GspF" evidence="9">
    <location>
        <begin position="274"/>
        <end position="395"/>
    </location>
</feature>
<dbReference type="PRINTS" id="PR00812">
    <property type="entry name" value="BCTERIALGSPF"/>
</dbReference>
<dbReference type="Pfam" id="PF00482">
    <property type="entry name" value="T2SSF"/>
    <property type="match status" value="2"/>
</dbReference>
<evidence type="ECO:0000256" key="6">
    <source>
        <dbReference type="ARBA" id="ARBA00022989"/>
    </source>
</evidence>
<keyword evidence="3" id="KW-1003">Cell membrane</keyword>
<dbReference type="InterPro" id="IPR018076">
    <property type="entry name" value="T2SS_GspF_dom"/>
</dbReference>